<dbReference type="InterPro" id="IPR016181">
    <property type="entry name" value="Acyl_CoA_acyltransferase"/>
</dbReference>
<dbReference type="EMBL" id="BONG01000006">
    <property type="protein sequence ID" value="GIF87993.1"/>
    <property type="molecule type" value="Genomic_DNA"/>
</dbReference>
<evidence type="ECO:0000313" key="3">
    <source>
        <dbReference type="EMBL" id="GIF87993.1"/>
    </source>
</evidence>
<dbReference type="AlphaFoldDB" id="A0A8J3JZY6"/>
<name>A0A8J3JZY6_9ACTN</name>
<dbReference type="GO" id="GO:0016747">
    <property type="term" value="F:acyltransferase activity, transferring groups other than amino-acyl groups"/>
    <property type="evidence" value="ECO:0007669"/>
    <property type="project" value="InterPro"/>
</dbReference>
<dbReference type="Pfam" id="PF00583">
    <property type="entry name" value="Acetyltransf_1"/>
    <property type="match status" value="1"/>
</dbReference>
<dbReference type="Gene3D" id="3.30.70.260">
    <property type="match status" value="1"/>
</dbReference>
<feature type="domain" description="ACT" evidence="2">
    <location>
        <begin position="5"/>
        <end position="79"/>
    </location>
</feature>
<evidence type="ECO:0008006" key="5">
    <source>
        <dbReference type="Google" id="ProtNLM"/>
    </source>
</evidence>
<feature type="domain" description="N-acetyltransferase" evidence="1">
    <location>
        <begin position="190"/>
        <end position="349"/>
    </location>
</feature>
<protein>
    <recommendedName>
        <fullName evidence="5">Acetyltransferase (GNAT) family protein</fullName>
    </recommendedName>
</protein>
<dbReference type="CDD" id="cd02116">
    <property type="entry name" value="ACT"/>
    <property type="match status" value="1"/>
</dbReference>
<dbReference type="SUPFAM" id="SSF55021">
    <property type="entry name" value="ACT-like"/>
    <property type="match status" value="1"/>
</dbReference>
<evidence type="ECO:0000259" key="2">
    <source>
        <dbReference type="PROSITE" id="PS51671"/>
    </source>
</evidence>
<accession>A0A8J3JZY6</accession>
<dbReference type="InterPro" id="IPR000182">
    <property type="entry name" value="GNAT_dom"/>
</dbReference>
<dbReference type="Proteomes" id="UP000619293">
    <property type="component" value="Unassembled WGS sequence"/>
</dbReference>
<dbReference type="Gene3D" id="3.40.630.30">
    <property type="match status" value="1"/>
</dbReference>
<dbReference type="RefSeq" id="WP_191837684.1">
    <property type="nucleotide sequence ID" value="NZ_BAAALB010000010.1"/>
</dbReference>
<gene>
    <name evidence="3" type="ORF">Cch02nite_14370</name>
</gene>
<comment type="caution">
    <text evidence="3">The sequence shown here is derived from an EMBL/GenBank/DDBJ whole genome shotgun (WGS) entry which is preliminary data.</text>
</comment>
<dbReference type="PROSITE" id="PS51186">
    <property type="entry name" value="GNAT"/>
    <property type="match status" value="1"/>
</dbReference>
<dbReference type="InterPro" id="IPR002912">
    <property type="entry name" value="ACT_dom"/>
</dbReference>
<keyword evidence="4" id="KW-1185">Reference proteome</keyword>
<evidence type="ECO:0000259" key="1">
    <source>
        <dbReference type="PROSITE" id="PS51186"/>
    </source>
</evidence>
<reference evidence="3 4" key="1">
    <citation type="submission" date="2021-01" db="EMBL/GenBank/DDBJ databases">
        <title>Whole genome shotgun sequence of Catellatospora chokoriensis NBRC 107358.</title>
        <authorList>
            <person name="Komaki H."/>
            <person name="Tamura T."/>
        </authorList>
    </citation>
    <scope>NUCLEOTIDE SEQUENCE [LARGE SCALE GENOMIC DNA]</scope>
    <source>
        <strain evidence="3 4">NBRC 107358</strain>
    </source>
</reference>
<dbReference type="PROSITE" id="PS51671">
    <property type="entry name" value="ACT"/>
    <property type="match status" value="1"/>
</dbReference>
<proteinExistence type="predicted"/>
<dbReference type="InterPro" id="IPR045865">
    <property type="entry name" value="ACT-like_dom_sf"/>
</dbReference>
<sequence length="349" mass="36639">MALWRVRATVDDRPGFLAVLTASLALRSVNILAVQVHTTEAGAVDDFLVDAPDALSEDELIAAIERGRGRDAWVSRTDVYGLIDPPTQALGLAARLAADPDGLHGALSGLLGGSLVRREQGGATVTGHADTTMRLADPFTDNGVLVVTRLAPAFTPAEFARAQALVEVARAALTRRLASAVALLPDGTEVAFRPAGSADVSAVDDMHGRCGDRSLFMRYLAGTRGPSRGRLSRLLTPARGCTLVAETTVPGTAGSRVVAVANLIGEGETAEVALLVEDGWQRRGIGTALLRRLLTLAGPAGFRSVTLHTHCDNDAMLRTMKRLPHPARTDRDGALISATIAVSELRAAV</sequence>
<dbReference type="SUPFAM" id="SSF55729">
    <property type="entry name" value="Acyl-CoA N-acyltransferases (Nat)"/>
    <property type="match status" value="1"/>
</dbReference>
<evidence type="ECO:0000313" key="4">
    <source>
        <dbReference type="Proteomes" id="UP000619293"/>
    </source>
</evidence>
<organism evidence="3 4">
    <name type="scientific">Catellatospora chokoriensis</name>
    <dbReference type="NCBI Taxonomy" id="310353"/>
    <lineage>
        <taxon>Bacteria</taxon>
        <taxon>Bacillati</taxon>
        <taxon>Actinomycetota</taxon>
        <taxon>Actinomycetes</taxon>
        <taxon>Micromonosporales</taxon>
        <taxon>Micromonosporaceae</taxon>
        <taxon>Catellatospora</taxon>
    </lineage>
</organism>